<dbReference type="STRING" id="1610491.AAV94_02550"/>
<dbReference type="InterPro" id="IPR051407">
    <property type="entry name" value="Bact_OM_lipoprot/Surf_antigen"/>
</dbReference>
<evidence type="ECO:0000259" key="4">
    <source>
        <dbReference type="Pfam" id="PF05433"/>
    </source>
</evidence>
<keyword evidence="6" id="KW-1185">Reference proteome</keyword>
<comment type="subcellular location">
    <subcellularLocation>
        <location evidence="1">Membrane</location>
    </subcellularLocation>
</comment>
<keyword evidence="3" id="KW-0732">Signal</keyword>
<feature type="signal peptide" evidence="3">
    <location>
        <begin position="1"/>
        <end position="16"/>
    </location>
</feature>
<dbReference type="RefSeq" id="WP_046740764.1">
    <property type="nucleotide sequence ID" value="NZ_LBNQ01000012.1"/>
</dbReference>
<dbReference type="OrthoDB" id="9153931at2"/>
<feature type="chain" id="PRO_5006713080" description="Glycine zipper 2TM domain-containing protein" evidence="3">
    <location>
        <begin position="17"/>
        <end position="164"/>
    </location>
</feature>
<dbReference type="GO" id="GO:0019867">
    <property type="term" value="C:outer membrane"/>
    <property type="evidence" value="ECO:0007669"/>
    <property type="project" value="InterPro"/>
</dbReference>
<comment type="caution">
    <text evidence="5">The sequence shown here is derived from an EMBL/GenBank/DDBJ whole genome shotgun (WGS) entry which is preliminary data.</text>
</comment>
<keyword evidence="2" id="KW-0472">Membrane</keyword>
<dbReference type="EMBL" id="LBNQ01000012">
    <property type="protein sequence ID" value="KKW68836.1"/>
    <property type="molecule type" value="Genomic_DNA"/>
</dbReference>
<reference evidence="5 6" key="1">
    <citation type="submission" date="2015-05" db="EMBL/GenBank/DDBJ databases">
        <title>Draft genome sequence of Lampropedia sp. CT6, isolated from the microbial mat of a hot water spring, located at Manikaran, India.</title>
        <authorList>
            <person name="Tripathi C."/>
            <person name="Rani P."/>
            <person name="Mahato N.K."/>
            <person name="Lal R."/>
        </authorList>
    </citation>
    <scope>NUCLEOTIDE SEQUENCE [LARGE SCALE GENOMIC DNA]</scope>
    <source>
        <strain evidence="5 6">CT6</strain>
    </source>
</reference>
<evidence type="ECO:0000313" key="5">
    <source>
        <dbReference type="EMBL" id="KKW68836.1"/>
    </source>
</evidence>
<evidence type="ECO:0000256" key="2">
    <source>
        <dbReference type="ARBA" id="ARBA00023136"/>
    </source>
</evidence>
<dbReference type="Pfam" id="PF05433">
    <property type="entry name" value="Rick_17kDa_Anti"/>
    <property type="match status" value="1"/>
</dbReference>
<name>A0A0U1Q260_9BURK</name>
<dbReference type="PANTHER" id="PTHR35603">
    <property type="match status" value="1"/>
</dbReference>
<dbReference type="InterPro" id="IPR008816">
    <property type="entry name" value="Gly_zipper_2TM_dom"/>
</dbReference>
<protein>
    <recommendedName>
        <fullName evidence="4">Glycine zipper 2TM domain-containing protein</fullName>
    </recommendedName>
</protein>
<gene>
    <name evidence="5" type="ORF">AAV94_02550</name>
</gene>
<proteinExistence type="predicted"/>
<dbReference type="Proteomes" id="UP000050580">
    <property type="component" value="Unassembled WGS sequence"/>
</dbReference>
<dbReference type="PANTHER" id="PTHR35603:SF2">
    <property type="entry name" value="OUTER MEMBRANE LIPOPROTEIN"/>
    <property type="match status" value="1"/>
</dbReference>
<sequence>MTIIRTTVLAGSTALALMLAGCQSTPLYPDQRSGQVAVQPTRAPANVTEYGYVTDIQPLQQLDSGSSGAGILLGAVVGGLLGNQVGGGSGRTAATIAGSVGGALAGNTIEGRMNTGGQQGYAQGYRITIRVDNGQYRVYDVPHPGNLQINSRVQVRNGEIAPVN</sequence>
<feature type="domain" description="Glycine zipper 2TM" evidence="4">
    <location>
        <begin position="70"/>
        <end position="110"/>
    </location>
</feature>
<organism evidence="5 6">
    <name type="scientific">Lampropedia cohaerens</name>
    <dbReference type="NCBI Taxonomy" id="1610491"/>
    <lineage>
        <taxon>Bacteria</taxon>
        <taxon>Pseudomonadati</taxon>
        <taxon>Pseudomonadota</taxon>
        <taxon>Betaproteobacteria</taxon>
        <taxon>Burkholderiales</taxon>
        <taxon>Comamonadaceae</taxon>
        <taxon>Lampropedia</taxon>
    </lineage>
</organism>
<dbReference type="AlphaFoldDB" id="A0A0U1Q260"/>
<evidence type="ECO:0000256" key="1">
    <source>
        <dbReference type="ARBA" id="ARBA00004370"/>
    </source>
</evidence>
<dbReference type="PROSITE" id="PS51257">
    <property type="entry name" value="PROKAR_LIPOPROTEIN"/>
    <property type="match status" value="1"/>
</dbReference>
<accession>A0A0U1Q260</accession>
<evidence type="ECO:0000313" key="6">
    <source>
        <dbReference type="Proteomes" id="UP000050580"/>
    </source>
</evidence>
<evidence type="ECO:0000256" key="3">
    <source>
        <dbReference type="SAM" id="SignalP"/>
    </source>
</evidence>